<name>A0A9N7TK27_PLEPL</name>
<evidence type="ECO:0008006" key="5">
    <source>
        <dbReference type="Google" id="ProtNLM"/>
    </source>
</evidence>
<dbReference type="GO" id="GO:0004672">
    <property type="term" value="F:protein kinase activity"/>
    <property type="evidence" value="ECO:0007669"/>
    <property type="project" value="TreeGrafter"/>
</dbReference>
<comment type="caution">
    <text evidence="3">The sequence shown here is derived from an EMBL/GenBank/DDBJ whole genome shotgun (WGS) entry which is preliminary data.</text>
</comment>
<gene>
    <name evidence="3" type="ORF">PLEPLA_LOCUS1138</name>
</gene>
<dbReference type="PANTHER" id="PTHR22972">
    <property type="entry name" value="SERINE/THREONINE PROTEIN KINASE"/>
    <property type="match status" value="1"/>
</dbReference>
<feature type="compositionally biased region" description="Low complexity" evidence="2">
    <location>
        <begin position="26"/>
        <end position="35"/>
    </location>
</feature>
<feature type="region of interest" description="Disordered" evidence="2">
    <location>
        <begin position="285"/>
        <end position="319"/>
    </location>
</feature>
<evidence type="ECO:0000313" key="3">
    <source>
        <dbReference type="EMBL" id="CAB1413438.1"/>
    </source>
</evidence>
<dbReference type="AlphaFoldDB" id="A0A9N7TK27"/>
<feature type="compositionally biased region" description="Polar residues" evidence="2">
    <location>
        <begin position="285"/>
        <end position="301"/>
    </location>
</feature>
<dbReference type="InterPro" id="IPR051511">
    <property type="entry name" value="MitoQC_Scaffold_Kinases"/>
</dbReference>
<evidence type="ECO:0000256" key="1">
    <source>
        <dbReference type="ARBA" id="ARBA00038349"/>
    </source>
</evidence>
<evidence type="ECO:0000256" key="2">
    <source>
        <dbReference type="SAM" id="MobiDB-lite"/>
    </source>
</evidence>
<sequence length="610" mass="68242">MAYSSGGRAEELPPALPVKQHRSRSRSSADSSLLSPVGLQHQNYDDVFSEPTDCHADQCPIHKRYDPFRHQERYFSDVHPPPVPKKRLNRTLSLPGTNTTPLCPWSPMSPLQRHPQNFDNPVYMLAPAPLRYFHQEIEEVTKVRRSVAPLLSFSQLSFDSPDEHLPNLFSSLDDQRVVSQGILHRHLLFLRSMAQRVEAGILLRVEASEKDVSSYQPQDFLLAEDSQPKQIGECVYYRLHSHRFPGRELVLKVHKHAHEAPTQQQLSHVNVQSVVACFTPSSILKNDSSTRQPQDPSTPSISECAAAETPGGGSTEYSTDPIMMNVSSVQCFLQRGHSVSVERDLPHVTLEDFVQESRCLQSAERLLYDRQVCVLLLQIITGAKHLYNIGATAAELRPQEIFLVWPCGARDETENKLDGSSEARRSLKTSRLKEEREWETLEGKGRIQMLWRRQGSPRVVLNPHSVSHPVSSINSQIGALLQFCLSSQESSASSLSTSSYRRALLHLSSLLQNGSSGPQLADMVALLQVLLWGPQVPLLNHSGPTTAGAVHNWLTIKRALLVMKLAERGLIQDQSALDWEECMCLQYLSFTDPEAVVSVTSQVGLTLTMD</sequence>
<keyword evidence="4" id="KW-1185">Reference proteome</keyword>
<proteinExistence type="inferred from homology"/>
<accession>A0A9N7TK27</accession>
<feature type="region of interest" description="Disordered" evidence="2">
    <location>
        <begin position="1"/>
        <end position="36"/>
    </location>
</feature>
<protein>
    <recommendedName>
        <fullName evidence="5">Pseudopodium-enriched atypical kinase 1</fullName>
    </recommendedName>
</protein>
<dbReference type="EMBL" id="CADEAL010000054">
    <property type="protein sequence ID" value="CAB1413438.1"/>
    <property type="molecule type" value="Genomic_DNA"/>
</dbReference>
<dbReference type="PANTHER" id="PTHR22972:SF5">
    <property type="entry name" value="INACTIVE TYROSINE-PROTEIN KINASE PEAK1"/>
    <property type="match status" value="1"/>
</dbReference>
<reference evidence="3" key="1">
    <citation type="submission" date="2020-03" db="EMBL/GenBank/DDBJ databases">
        <authorList>
            <person name="Weist P."/>
        </authorList>
    </citation>
    <scope>NUCLEOTIDE SEQUENCE</scope>
</reference>
<comment type="similarity">
    <text evidence="1">Belongs to the protein kinase superfamily.</text>
</comment>
<feature type="region of interest" description="Disordered" evidence="2">
    <location>
        <begin position="75"/>
        <end position="94"/>
    </location>
</feature>
<organism evidence="3 4">
    <name type="scientific">Pleuronectes platessa</name>
    <name type="common">European plaice</name>
    <dbReference type="NCBI Taxonomy" id="8262"/>
    <lineage>
        <taxon>Eukaryota</taxon>
        <taxon>Metazoa</taxon>
        <taxon>Chordata</taxon>
        <taxon>Craniata</taxon>
        <taxon>Vertebrata</taxon>
        <taxon>Euteleostomi</taxon>
        <taxon>Actinopterygii</taxon>
        <taxon>Neopterygii</taxon>
        <taxon>Teleostei</taxon>
        <taxon>Neoteleostei</taxon>
        <taxon>Acanthomorphata</taxon>
        <taxon>Carangaria</taxon>
        <taxon>Pleuronectiformes</taxon>
        <taxon>Pleuronectoidei</taxon>
        <taxon>Pleuronectidae</taxon>
        <taxon>Pleuronectes</taxon>
    </lineage>
</organism>
<dbReference type="Proteomes" id="UP001153269">
    <property type="component" value="Unassembled WGS sequence"/>
</dbReference>
<evidence type="ECO:0000313" key="4">
    <source>
        <dbReference type="Proteomes" id="UP001153269"/>
    </source>
</evidence>